<sequence length="130" mass="14570">MNKLSMGKYGLAYEINFSFPKIYLLGKAKRLLQKRKSPTPTAAPDTLLKPQSCLLWGFAVTLAPSDLFSTVQRALVIENIRLLSAYHHSMAPITCKVKFMPLHLDNRFPTTVQVPLLLCLPISQGFPRGQ</sequence>
<comment type="caution">
    <text evidence="1">The sequence shown here is derived from an EMBL/GenBank/DDBJ whole genome shotgun (WGS) entry which is preliminary data.</text>
</comment>
<protein>
    <submittedName>
        <fullName evidence="1">Uncharacterized protein</fullName>
    </submittedName>
</protein>
<dbReference type="Proteomes" id="UP000593571">
    <property type="component" value="Unassembled WGS sequence"/>
</dbReference>
<gene>
    <name evidence="1" type="ORF">HJG63_009336</name>
</gene>
<name>A0A7J8C2D0_ROUAE</name>
<keyword evidence="2" id="KW-1185">Reference proteome</keyword>
<organism evidence="1 2">
    <name type="scientific">Rousettus aegyptiacus</name>
    <name type="common">Egyptian fruit bat</name>
    <name type="synonym">Pteropus aegyptiacus</name>
    <dbReference type="NCBI Taxonomy" id="9407"/>
    <lineage>
        <taxon>Eukaryota</taxon>
        <taxon>Metazoa</taxon>
        <taxon>Chordata</taxon>
        <taxon>Craniata</taxon>
        <taxon>Vertebrata</taxon>
        <taxon>Euteleostomi</taxon>
        <taxon>Mammalia</taxon>
        <taxon>Eutheria</taxon>
        <taxon>Laurasiatheria</taxon>
        <taxon>Chiroptera</taxon>
        <taxon>Yinpterochiroptera</taxon>
        <taxon>Pteropodoidea</taxon>
        <taxon>Pteropodidae</taxon>
        <taxon>Rousettinae</taxon>
        <taxon>Rousettus</taxon>
    </lineage>
</organism>
<dbReference type="EMBL" id="JACASE010000015">
    <property type="protein sequence ID" value="KAF6405013.1"/>
    <property type="molecule type" value="Genomic_DNA"/>
</dbReference>
<dbReference type="AlphaFoldDB" id="A0A7J8C2D0"/>
<reference evidence="1 2" key="1">
    <citation type="journal article" date="2020" name="Nature">
        <title>Six reference-quality genomes reveal evolution of bat adaptations.</title>
        <authorList>
            <person name="Jebb D."/>
            <person name="Huang Z."/>
            <person name="Pippel M."/>
            <person name="Hughes G.M."/>
            <person name="Lavrichenko K."/>
            <person name="Devanna P."/>
            <person name="Winkler S."/>
            <person name="Jermiin L.S."/>
            <person name="Skirmuntt E.C."/>
            <person name="Katzourakis A."/>
            <person name="Burkitt-Gray L."/>
            <person name="Ray D.A."/>
            <person name="Sullivan K.A.M."/>
            <person name="Roscito J.G."/>
            <person name="Kirilenko B.M."/>
            <person name="Davalos L.M."/>
            <person name="Corthals A.P."/>
            <person name="Power M.L."/>
            <person name="Jones G."/>
            <person name="Ransome R.D."/>
            <person name="Dechmann D.K.N."/>
            <person name="Locatelli A.G."/>
            <person name="Puechmaille S.J."/>
            <person name="Fedrigo O."/>
            <person name="Jarvis E.D."/>
            <person name="Hiller M."/>
            <person name="Vernes S.C."/>
            <person name="Myers E.W."/>
            <person name="Teeling E.C."/>
        </authorList>
    </citation>
    <scope>NUCLEOTIDE SEQUENCE [LARGE SCALE GENOMIC DNA]</scope>
    <source>
        <strain evidence="1">MRouAeg1</strain>
        <tissue evidence="1">Muscle</tissue>
    </source>
</reference>
<proteinExistence type="predicted"/>
<evidence type="ECO:0000313" key="2">
    <source>
        <dbReference type="Proteomes" id="UP000593571"/>
    </source>
</evidence>
<accession>A0A7J8C2D0</accession>
<evidence type="ECO:0000313" key="1">
    <source>
        <dbReference type="EMBL" id="KAF6405013.1"/>
    </source>
</evidence>